<protein>
    <submittedName>
        <fullName evidence="2">Uncharacterized protein</fullName>
    </submittedName>
</protein>
<organism evidence="1 2">
    <name type="scientific">Panagrolaimus sp. PS1159</name>
    <dbReference type="NCBI Taxonomy" id="55785"/>
    <lineage>
        <taxon>Eukaryota</taxon>
        <taxon>Metazoa</taxon>
        <taxon>Ecdysozoa</taxon>
        <taxon>Nematoda</taxon>
        <taxon>Chromadorea</taxon>
        <taxon>Rhabditida</taxon>
        <taxon>Tylenchina</taxon>
        <taxon>Panagrolaimomorpha</taxon>
        <taxon>Panagrolaimoidea</taxon>
        <taxon>Panagrolaimidae</taxon>
        <taxon>Panagrolaimus</taxon>
    </lineage>
</organism>
<proteinExistence type="predicted"/>
<sequence>MVIQKLSKIYDNFALKLLSQHEISVYDRALIVGCYGDIIVGAFFILTIFFNPWIIRSSFEMFKFGSIFAFFLAIIDFAVEYLQAKFFGLCSPKPIHVFVYPSKKLRQTFEPFKLEFMNPKLSDGFKVLYNLD</sequence>
<accession>A0AC35GRZ6</accession>
<evidence type="ECO:0000313" key="2">
    <source>
        <dbReference type="WBParaSite" id="PS1159_v2.g8067.t1"/>
    </source>
</evidence>
<name>A0AC35GRZ6_9BILA</name>
<dbReference type="Proteomes" id="UP000887580">
    <property type="component" value="Unplaced"/>
</dbReference>
<dbReference type="WBParaSite" id="PS1159_v2.g8067.t1">
    <property type="protein sequence ID" value="PS1159_v2.g8067.t1"/>
    <property type="gene ID" value="PS1159_v2.g8067"/>
</dbReference>
<reference evidence="2" key="1">
    <citation type="submission" date="2022-11" db="UniProtKB">
        <authorList>
            <consortium name="WormBaseParasite"/>
        </authorList>
    </citation>
    <scope>IDENTIFICATION</scope>
</reference>
<evidence type="ECO:0000313" key="1">
    <source>
        <dbReference type="Proteomes" id="UP000887580"/>
    </source>
</evidence>